<evidence type="ECO:0000259" key="1">
    <source>
        <dbReference type="PROSITE" id="PS51186"/>
    </source>
</evidence>
<dbReference type="InterPro" id="IPR000182">
    <property type="entry name" value="GNAT_dom"/>
</dbReference>
<feature type="domain" description="N-acetyltransferase" evidence="1">
    <location>
        <begin position="21"/>
        <end position="163"/>
    </location>
</feature>
<dbReference type="Gene3D" id="3.40.630.30">
    <property type="match status" value="1"/>
</dbReference>
<evidence type="ECO:0000313" key="3">
    <source>
        <dbReference type="Proteomes" id="UP001500618"/>
    </source>
</evidence>
<keyword evidence="3" id="KW-1185">Reference proteome</keyword>
<dbReference type="Proteomes" id="UP001500618">
    <property type="component" value="Unassembled WGS sequence"/>
</dbReference>
<dbReference type="PROSITE" id="PS51186">
    <property type="entry name" value="GNAT"/>
    <property type="match status" value="1"/>
</dbReference>
<accession>A0ABN2IM67</accession>
<reference evidence="2 3" key="1">
    <citation type="journal article" date="2019" name="Int. J. Syst. Evol. Microbiol.">
        <title>The Global Catalogue of Microorganisms (GCM) 10K type strain sequencing project: providing services to taxonomists for standard genome sequencing and annotation.</title>
        <authorList>
            <consortium name="The Broad Institute Genomics Platform"/>
            <consortium name="The Broad Institute Genome Sequencing Center for Infectious Disease"/>
            <person name="Wu L."/>
            <person name="Ma J."/>
        </authorList>
    </citation>
    <scope>NUCLEOTIDE SEQUENCE [LARGE SCALE GENOMIC DNA]</scope>
    <source>
        <strain evidence="2 3">JCM 14718</strain>
    </source>
</reference>
<dbReference type="EMBL" id="BAAANY010000032">
    <property type="protein sequence ID" value="GAA1707809.1"/>
    <property type="molecule type" value="Genomic_DNA"/>
</dbReference>
<evidence type="ECO:0000313" key="2">
    <source>
        <dbReference type="EMBL" id="GAA1707809.1"/>
    </source>
</evidence>
<dbReference type="InterPro" id="IPR051908">
    <property type="entry name" value="Ribosomal_N-acetyltransferase"/>
</dbReference>
<name>A0ABN2IM67_9ACTN</name>
<gene>
    <name evidence="2" type="ORF">GCM10009765_66690</name>
</gene>
<dbReference type="SUPFAM" id="SSF55729">
    <property type="entry name" value="Acyl-CoA N-acyltransferases (Nat)"/>
    <property type="match status" value="1"/>
</dbReference>
<protein>
    <recommendedName>
        <fullName evidence="1">N-acetyltransferase domain-containing protein</fullName>
    </recommendedName>
</protein>
<dbReference type="InterPro" id="IPR016181">
    <property type="entry name" value="Acyl_CoA_acyltransferase"/>
</dbReference>
<dbReference type="RefSeq" id="WP_344314167.1">
    <property type="nucleotide sequence ID" value="NZ_BAAANY010000032.1"/>
</dbReference>
<sequence length="165" mass="17842">MQLSDEPLEGSLVRLVLVSPDEVKILAAGERLEWFAEGYPREDDQDAMTLVSRTLEADRRWSVRHIIRRSDGLAVGTIGFFGPPEDNGEAEIGYGLVPSARRLGLITDAIAIAVTAAEAAGARVVAHTAADNLASQGALLKSGFVREEGTNEDGEWRYARPLVRA</sequence>
<comment type="caution">
    <text evidence="2">The sequence shown here is derived from an EMBL/GenBank/DDBJ whole genome shotgun (WGS) entry which is preliminary data.</text>
</comment>
<dbReference type="PANTHER" id="PTHR43441">
    <property type="entry name" value="RIBOSOMAL-PROTEIN-SERINE ACETYLTRANSFERASE"/>
    <property type="match status" value="1"/>
</dbReference>
<proteinExistence type="predicted"/>
<dbReference type="PANTHER" id="PTHR43441:SF6">
    <property type="entry name" value="N-ACETYLTRANSFERASE DOMAIN-CONTAINING PROTEIN"/>
    <property type="match status" value="1"/>
</dbReference>
<organism evidence="2 3">
    <name type="scientific">Fodinicola feengrottensis</name>
    <dbReference type="NCBI Taxonomy" id="435914"/>
    <lineage>
        <taxon>Bacteria</taxon>
        <taxon>Bacillati</taxon>
        <taxon>Actinomycetota</taxon>
        <taxon>Actinomycetes</taxon>
        <taxon>Mycobacteriales</taxon>
        <taxon>Fodinicola</taxon>
    </lineage>
</organism>
<dbReference type="Pfam" id="PF13302">
    <property type="entry name" value="Acetyltransf_3"/>
    <property type="match status" value="1"/>
</dbReference>